<dbReference type="SMART" id="SM00900">
    <property type="entry name" value="FMN_bind"/>
    <property type="match status" value="1"/>
</dbReference>
<dbReference type="Proteomes" id="UP000219559">
    <property type="component" value="Unassembled WGS sequence"/>
</dbReference>
<name>A0A2A4G8I0_9FLAO</name>
<organism evidence="2 3">
    <name type="scientific">Sediminicola luteus</name>
    <dbReference type="NCBI Taxonomy" id="319238"/>
    <lineage>
        <taxon>Bacteria</taxon>
        <taxon>Pseudomonadati</taxon>
        <taxon>Bacteroidota</taxon>
        <taxon>Flavobacteriia</taxon>
        <taxon>Flavobacteriales</taxon>
        <taxon>Flavobacteriaceae</taxon>
        <taxon>Sediminicola</taxon>
    </lineage>
</organism>
<protein>
    <submittedName>
        <fullName evidence="2">FMN-binding protein</fullName>
    </submittedName>
</protein>
<keyword evidence="3" id="KW-1185">Reference proteome</keyword>
<gene>
    <name evidence="2" type="ORF">B7P33_08230</name>
</gene>
<sequence>MSVVVCVLIPLLYAFSIPGKLGKKVNKELGKLYPGVTYNLAGVEIPAALQADLPLTISSTNFFAMSDQDQTTGYVFLGKAPSKTADFDYMVVFDADLSIVHSKVLIYREEYGGEIGSKRWLKQFLGKTPADRLDADTNVDAISGATISVRSMTRSLDGLLQSVKILQENKVL</sequence>
<dbReference type="Pfam" id="PF04205">
    <property type="entry name" value="FMN_bind"/>
    <property type="match status" value="1"/>
</dbReference>
<dbReference type="GO" id="GO:0016020">
    <property type="term" value="C:membrane"/>
    <property type="evidence" value="ECO:0007669"/>
    <property type="project" value="InterPro"/>
</dbReference>
<evidence type="ECO:0000313" key="3">
    <source>
        <dbReference type="Proteomes" id="UP000219559"/>
    </source>
</evidence>
<dbReference type="EMBL" id="NBWU01000003">
    <property type="protein sequence ID" value="PCE64280.1"/>
    <property type="molecule type" value="Genomic_DNA"/>
</dbReference>
<evidence type="ECO:0000259" key="1">
    <source>
        <dbReference type="SMART" id="SM00900"/>
    </source>
</evidence>
<reference evidence="2 3" key="1">
    <citation type="submission" date="2017-04" db="EMBL/GenBank/DDBJ databases">
        <title>A new member of the family Flavobacteriaceae isolated from ascidians.</title>
        <authorList>
            <person name="Chen L."/>
        </authorList>
    </citation>
    <scope>NUCLEOTIDE SEQUENCE [LARGE SCALE GENOMIC DNA]</scope>
    <source>
        <strain evidence="2 3">HQA918</strain>
    </source>
</reference>
<dbReference type="AlphaFoldDB" id="A0A2A4G8I0"/>
<accession>A0A2A4G8I0</accession>
<feature type="domain" description="FMN-binding" evidence="1">
    <location>
        <begin position="82"/>
        <end position="163"/>
    </location>
</feature>
<dbReference type="InterPro" id="IPR007329">
    <property type="entry name" value="FMN-bd"/>
</dbReference>
<dbReference type="GO" id="GO:0010181">
    <property type="term" value="F:FMN binding"/>
    <property type="evidence" value="ECO:0007669"/>
    <property type="project" value="InterPro"/>
</dbReference>
<dbReference type="OrthoDB" id="9778782at2"/>
<evidence type="ECO:0000313" key="2">
    <source>
        <dbReference type="EMBL" id="PCE64280.1"/>
    </source>
</evidence>
<comment type="caution">
    <text evidence="2">The sequence shown here is derived from an EMBL/GenBank/DDBJ whole genome shotgun (WGS) entry which is preliminary data.</text>
</comment>
<proteinExistence type="predicted"/>